<dbReference type="InterPro" id="IPR036365">
    <property type="entry name" value="PGBD-like_sf"/>
</dbReference>
<dbReference type="Gene3D" id="3.40.80.10">
    <property type="entry name" value="Peptidoglycan recognition protein-like"/>
    <property type="match status" value="1"/>
</dbReference>
<dbReference type="InterPro" id="IPR015510">
    <property type="entry name" value="PGRP"/>
</dbReference>
<name>A0A919QCA9_9ACTN</name>
<dbReference type="GO" id="GO:0008270">
    <property type="term" value="F:zinc ion binding"/>
    <property type="evidence" value="ECO:0007669"/>
    <property type="project" value="InterPro"/>
</dbReference>
<dbReference type="AlphaFoldDB" id="A0A919QCA9"/>
<feature type="domain" description="Peptidoglycan recognition protein family" evidence="1">
    <location>
        <begin position="3"/>
        <end position="149"/>
    </location>
</feature>
<reference evidence="2" key="1">
    <citation type="submission" date="2021-01" db="EMBL/GenBank/DDBJ databases">
        <title>Whole genome shotgun sequence of Acrocarpospora phusangensis NBRC 108782.</title>
        <authorList>
            <person name="Komaki H."/>
            <person name="Tamura T."/>
        </authorList>
    </citation>
    <scope>NUCLEOTIDE SEQUENCE</scope>
    <source>
        <strain evidence="2">NBRC 108782</strain>
    </source>
</reference>
<dbReference type="InterPro" id="IPR036366">
    <property type="entry name" value="PGBDSf"/>
</dbReference>
<evidence type="ECO:0000259" key="1">
    <source>
        <dbReference type="SMART" id="SM00701"/>
    </source>
</evidence>
<evidence type="ECO:0000313" key="2">
    <source>
        <dbReference type="EMBL" id="GIH26048.1"/>
    </source>
</evidence>
<dbReference type="RefSeq" id="WP_204042739.1">
    <property type="nucleotide sequence ID" value="NZ_BOOA01000035.1"/>
</dbReference>
<dbReference type="PANTHER" id="PTHR11022:SF41">
    <property type="entry name" value="PEPTIDOGLYCAN-RECOGNITION PROTEIN LC-RELATED"/>
    <property type="match status" value="1"/>
</dbReference>
<dbReference type="InterPro" id="IPR006619">
    <property type="entry name" value="PGRP_domain_met/bac"/>
</dbReference>
<dbReference type="Gene3D" id="1.10.101.10">
    <property type="entry name" value="PGBD-like superfamily/PGBD"/>
    <property type="match status" value="1"/>
</dbReference>
<dbReference type="SUPFAM" id="SSF55846">
    <property type="entry name" value="N-acetylmuramoyl-L-alanine amidase-like"/>
    <property type="match status" value="1"/>
</dbReference>
<dbReference type="InterPro" id="IPR036505">
    <property type="entry name" value="Amidase/PGRP_sf"/>
</dbReference>
<dbReference type="EMBL" id="BOOA01000035">
    <property type="protein sequence ID" value="GIH26048.1"/>
    <property type="molecule type" value="Genomic_DNA"/>
</dbReference>
<keyword evidence="3" id="KW-1185">Reference proteome</keyword>
<proteinExistence type="predicted"/>
<sequence>MSIDLVTRKAWGARAPRGAYSRLTSTRGVKVHYTGGRIDPRMLDDHSRCVAAVQAIQDHHQFGNGWIDTGYSALTCWHRKVFVARGPHVVPAANGAGLNSGHYAVCALAGNSGLVEPTDDLLLGILDAIEWLRAEGGAGREVKGHRDGYSTDCPGKPLYAWVKAGAPRPGIVPPPASPPSNAPSWPGRLLEFPPITRGSDVMQWQRQMRDAHGFELAADGAYGQRSRDVCKTFQRRADLDDDGIVGRLTWRAAFADQDET</sequence>
<organism evidence="2 3">
    <name type="scientific">Acrocarpospora phusangensis</name>
    <dbReference type="NCBI Taxonomy" id="1070424"/>
    <lineage>
        <taxon>Bacteria</taxon>
        <taxon>Bacillati</taxon>
        <taxon>Actinomycetota</taxon>
        <taxon>Actinomycetes</taxon>
        <taxon>Streptosporangiales</taxon>
        <taxon>Streptosporangiaceae</taxon>
        <taxon>Acrocarpospora</taxon>
    </lineage>
</organism>
<dbReference type="Proteomes" id="UP000640052">
    <property type="component" value="Unassembled WGS sequence"/>
</dbReference>
<protein>
    <submittedName>
        <fullName evidence="2">N-acetylmuramoyl-L-alanine amidase</fullName>
    </submittedName>
</protein>
<dbReference type="Pfam" id="PF01471">
    <property type="entry name" value="PG_binding_1"/>
    <property type="match status" value="1"/>
</dbReference>
<gene>
    <name evidence="2" type="ORF">Aph01nite_43580</name>
</gene>
<dbReference type="GO" id="GO:0008745">
    <property type="term" value="F:N-acetylmuramoyl-L-alanine amidase activity"/>
    <property type="evidence" value="ECO:0007669"/>
    <property type="project" value="InterPro"/>
</dbReference>
<accession>A0A919QCA9</accession>
<dbReference type="GO" id="GO:0009253">
    <property type="term" value="P:peptidoglycan catabolic process"/>
    <property type="evidence" value="ECO:0007669"/>
    <property type="project" value="InterPro"/>
</dbReference>
<dbReference type="PANTHER" id="PTHR11022">
    <property type="entry name" value="PEPTIDOGLYCAN RECOGNITION PROTEIN"/>
    <property type="match status" value="1"/>
</dbReference>
<dbReference type="SMART" id="SM00701">
    <property type="entry name" value="PGRP"/>
    <property type="match status" value="1"/>
</dbReference>
<comment type="caution">
    <text evidence="2">The sequence shown here is derived from an EMBL/GenBank/DDBJ whole genome shotgun (WGS) entry which is preliminary data.</text>
</comment>
<evidence type="ECO:0000313" key="3">
    <source>
        <dbReference type="Proteomes" id="UP000640052"/>
    </source>
</evidence>
<dbReference type="SUPFAM" id="SSF47090">
    <property type="entry name" value="PGBD-like"/>
    <property type="match status" value="1"/>
</dbReference>
<dbReference type="InterPro" id="IPR002477">
    <property type="entry name" value="Peptidoglycan-bd-like"/>
</dbReference>